<accession>A0A1T4YQI4</accession>
<dbReference type="GO" id="GO:0046081">
    <property type="term" value="P:dUTP catabolic process"/>
    <property type="evidence" value="ECO:0007669"/>
    <property type="project" value="TreeGrafter"/>
</dbReference>
<dbReference type="InterPro" id="IPR004518">
    <property type="entry name" value="MazG-like_dom"/>
</dbReference>
<dbReference type="GO" id="GO:0006950">
    <property type="term" value="P:response to stress"/>
    <property type="evidence" value="ECO:0007669"/>
    <property type="project" value="UniProtKB-ARBA"/>
</dbReference>
<name>A0A1T4YQI4_9BACT</name>
<dbReference type="GO" id="GO:0046052">
    <property type="term" value="P:UTP catabolic process"/>
    <property type="evidence" value="ECO:0007669"/>
    <property type="project" value="TreeGrafter"/>
</dbReference>
<dbReference type="GO" id="GO:0046061">
    <property type="term" value="P:dATP catabolic process"/>
    <property type="evidence" value="ECO:0007669"/>
    <property type="project" value="TreeGrafter"/>
</dbReference>
<dbReference type="PANTHER" id="PTHR30522">
    <property type="entry name" value="NUCLEOSIDE TRIPHOSPHATE PYROPHOSPHOHYDROLASE"/>
    <property type="match status" value="1"/>
</dbReference>
<protein>
    <recommendedName>
        <fullName evidence="4">Nucleoside triphosphate pyrophosphohydrolase</fullName>
        <ecNumber evidence="3">3.6.1.8</ecNumber>
    </recommendedName>
</protein>
<comment type="catalytic activity">
    <reaction evidence="1">
        <text>ATP + H2O = AMP + diphosphate + H(+)</text>
        <dbReference type="Rhea" id="RHEA:14245"/>
        <dbReference type="ChEBI" id="CHEBI:15377"/>
        <dbReference type="ChEBI" id="CHEBI:15378"/>
        <dbReference type="ChEBI" id="CHEBI:30616"/>
        <dbReference type="ChEBI" id="CHEBI:33019"/>
        <dbReference type="ChEBI" id="CHEBI:456215"/>
        <dbReference type="EC" id="3.6.1.8"/>
    </reaction>
</comment>
<reference evidence="7" key="1">
    <citation type="submission" date="2017-02" db="EMBL/GenBank/DDBJ databases">
        <authorList>
            <person name="Varghese N."/>
            <person name="Submissions S."/>
        </authorList>
    </citation>
    <scope>NUCLEOTIDE SEQUENCE [LARGE SCALE GENOMIC DNA]</scope>
    <source>
        <strain evidence="7">ATCC 700200</strain>
    </source>
</reference>
<proteinExistence type="inferred from homology"/>
<evidence type="ECO:0000256" key="2">
    <source>
        <dbReference type="ARBA" id="ARBA00061115"/>
    </source>
</evidence>
<feature type="domain" description="NTP pyrophosphohydrolase MazG-like" evidence="5">
    <location>
        <begin position="170"/>
        <end position="227"/>
    </location>
</feature>
<dbReference type="GO" id="GO:0047693">
    <property type="term" value="F:ATP diphosphatase activity"/>
    <property type="evidence" value="ECO:0007669"/>
    <property type="project" value="UniProtKB-EC"/>
</dbReference>
<evidence type="ECO:0000256" key="3">
    <source>
        <dbReference type="ARBA" id="ARBA00066372"/>
    </source>
</evidence>
<evidence type="ECO:0000256" key="4">
    <source>
        <dbReference type="ARBA" id="ARBA00074799"/>
    </source>
</evidence>
<dbReference type="STRING" id="48467.SAMN02745166_03938"/>
<dbReference type="OrthoDB" id="9808939at2"/>
<dbReference type="PANTHER" id="PTHR30522:SF0">
    <property type="entry name" value="NUCLEOSIDE TRIPHOSPHATE PYROPHOSPHOHYDROLASE"/>
    <property type="match status" value="1"/>
</dbReference>
<dbReference type="AlphaFoldDB" id="A0A1T4YQI4"/>
<dbReference type="Gene3D" id="1.10.287.1080">
    <property type="entry name" value="MazG-like"/>
    <property type="match status" value="2"/>
</dbReference>
<dbReference type="InterPro" id="IPR048011">
    <property type="entry name" value="NTP-PPase_MazG-like_C"/>
</dbReference>
<dbReference type="GO" id="GO:0046047">
    <property type="term" value="P:TTP catabolic process"/>
    <property type="evidence" value="ECO:0007669"/>
    <property type="project" value="TreeGrafter"/>
</dbReference>
<dbReference type="FunFam" id="1.10.287.1080:FF:000003">
    <property type="entry name" value="Nucleoside triphosphate pyrophosphohydrolase"/>
    <property type="match status" value="1"/>
</dbReference>
<keyword evidence="6" id="KW-0378">Hydrolase</keyword>
<dbReference type="NCBIfam" id="TIGR00444">
    <property type="entry name" value="mazG"/>
    <property type="match status" value="1"/>
</dbReference>
<evidence type="ECO:0000313" key="6">
    <source>
        <dbReference type="EMBL" id="SKB03838.1"/>
    </source>
</evidence>
<comment type="similarity">
    <text evidence="2">Belongs to the nucleoside triphosphate pyrophosphohydrolase family.</text>
</comment>
<dbReference type="GO" id="GO:0006203">
    <property type="term" value="P:dGTP catabolic process"/>
    <property type="evidence" value="ECO:0007669"/>
    <property type="project" value="TreeGrafter"/>
</dbReference>
<dbReference type="InterPro" id="IPR048015">
    <property type="entry name" value="NTP-PPase_MazG-like_N"/>
</dbReference>
<dbReference type="SUPFAM" id="SSF101386">
    <property type="entry name" value="all-alpha NTP pyrophosphatases"/>
    <property type="match status" value="2"/>
</dbReference>
<sequence length="261" mass="28778">MSLDHPDPMTRLRYVVHRLRAPGGCPWDQEQTHETLIPHVIEEAYEVVDAIRSGDPTLICEELGDLLLQPILHAEIAAGDGTFNLDDMATGLTEKLIRRHPHVFGEAQAETSSAVLSQWDVIKRQEKGTQKEGHLHGVGNGLPALMKAQKLQKKAARVGFDWPDAAPVFAKIREEAAELEQAIAEGEKKAVEEELGDLLFSVVNLARKLGVESEAALAMANEKFVRRFHAVEATLTEQGKKLGEASLEEMDAAWEAGKRKV</sequence>
<dbReference type="GO" id="GO:0046076">
    <property type="term" value="P:dTTP catabolic process"/>
    <property type="evidence" value="ECO:0007669"/>
    <property type="project" value="TreeGrafter"/>
</dbReference>
<dbReference type="CDD" id="cd11528">
    <property type="entry name" value="NTP-PPase_MazG_Nterm"/>
    <property type="match status" value="1"/>
</dbReference>
<feature type="domain" description="NTP pyrophosphohydrolase MazG-like" evidence="5">
    <location>
        <begin position="31"/>
        <end position="104"/>
    </location>
</feature>
<dbReference type="Proteomes" id="UP000190774">
    <property type="component" value="Unassembled WGS sequence"/>
</dbReference>
<evidence type="ECO:0000259" key="5">
    <source>
        <dbReference type="Pfam" id="PF03819"/>
    </source>
</evidence>
<keyword evidence="7" id="KW-1185">Reference proteome</keyword>
<gene>
    <name evidence="6" type="ORF">SAMN02745166_03938</name>
</gene>
<evidence type="ECO:0000256" key="1">
    <source>
        <dbReference type="ARBA" id="ARBA00052141"/>
    </source>
</evidence>
<dbReference type="CDD" id="cd11529">
    <property type="entry name" value="NTP-PPase_MazG_Cterm"/>
    <property type="match status" value="1"/>
</dbReference>
<evidence type="ECO:0000313" key="7">
    <source>
        <dbReference type="Proteomes" id="UP000190774"/>
    </source>
</evidence>
<dbReference type="EMBL" id="FUYE01000015">
    <property type="protein sequence ID" value="SKB03838.1"/>
    <property type="molecule type" value="Genomic_DNA"/>
</dbReference>
<organism evidence="6 7">
    <name type="scientific">Prosthecobacter debontii</name>
    <dbReference type="NCBI Taxonomy" id="48467"/>
    <lineage>
        <taxon>Bacteria</taxon>
        <taxon>Pseudomonadati</taxon>
        <taxon>Verrucomicrobiota</taxon>
        <taxon>Verrucomicrobiia</taxon>
        <taxon>Verrucomicrobiales</taxon>
        <taxon>Verrucomicrobiaceae</taxon>
        <taxon>Prosthecobacter</taxon>
    </lineage>
</organism>
<dbReference type="InterPro" id="IPR011551">
    <property type="entry name" value="NTP_PyrPHydrolase_MazG"/>
</dbReference>
<dbReference type="FunFam" id="1.10.287.1080:FF:000001">
    <property type="entry name" value="Nucleoside triphosphate pyrophosphohydrolase"/>
    <property type="match status" value="1"/>
</dbReference>
<dbReference type="Pfam" id="PF03819">
    <property type="entry name" value="MazG"/>
    <property type="match status" value="2"/>
</dbReference>
<dbReference type="EC" id="3.6.1.8" evidence="3"/>
<dbReference type="NCBIfam" id="NF007113">
    <property type="entry name" value="PRK09562.1"/>
    <property type="match status" value="1"/>
</dbReference>